<dbReference type="GO" id="GO:0016020">
    <property type="term" value="C:membrane"/>
    <property type="evidence" value="ECO:0007669"/>
    <property type="project" value="TreeGrafter"/>
</dbReference>
<dbReference type="Pfam" id="PF13414">
    <property type="entry name" value="TPR_11"/>
    <property type="match status" value="1"/>
</dbReference>
<dbReference type="Proteomes" id="UP000022910">
    <property type="component" value="Unassembled WGS sequence"/>
</dbReference>
<feature type="repeat" description="TPR" evidence="3">
    <location>
        <begin position="67"/>
        <end position="100"/>
    </location>
</feature>
<dbReference type="Gene3D" id="1.25.40.10">
    <property type="entry name" value="Tetratricopeptide repeat domain"/>
    <property type="match status" value="1"/>
</dbReference>
<feature type="repeat" description="TPR" evidence="3">
    <location>
        <begin position="2"/>
        <end position="32"/>
    </location>
</feature>
<comment type="caution">
    <text evidence="4">The sequence shown here is derived from an EMBL/GenBank/DDBJ whole genome shotgun (WGS) entry which is preliminary data.</text>
</comment>
<dbReference type="SMART" id="SM00028">
    <property type="entry name" value="TPR"/>
    <property type="match status" value="3"/>
</dbReference>
<protein>
    <submittedName>
        <fullName evidence="4">Ppt1p</fullName>
    </submittedName>
</protein>
<dbReference type="InterPro" id="IPR019734">
    <property type="entry name" value="TPR_rpt"/>
</dbReference>
<dbReference type="InterPro" id="IPR011990">
    <property type="entry name" value="TPR-like_helical_dom_sf"/>
</dbReference>
<dbReference type="GO" id="GO:0006620">
    <property type="term" value="P:post-translational protein targeting to endoplasmic reticulum membrane"/>
    <property type="evidence" value="ECO:0007669"/>
    <property type="project" value="TreeGrafter"/>
</dbReference>
<proteinExistence type="predicted"/>
<evidence type="ECO:0000313" key="4">
    <source>
        <dbReference type="EMBL" id="EXX56396.1"/>
    </source>
</evidence>
<dbReference type="PROSITE" id="PS50293">
    <property type="entry name" value="TPR_REGION"/>
    <property type="match status" value="1"/>
</dbReference>
<name>A0A015KA89_RHIIW</name>
<dbReference type="STRING" id="1432141.A0A015KA89"/>
<evidence type="ECO:0000313" key="5">
    <source>
        <dbReference type="Proteomes" id="UP000022910"/>
    </source>
</evidence>
<reference evidence="4 5" key="1">
    <citation type="submission" date="2014-02" db="EMBL/GenBank/DDBJ databases">
        <title>Single nucleus genome sequencing reveals high similarity among nuclei of an endomycorrhizal fungus.</title>
        <authorList>
            <person name="Lin K."/>
            <person name="Geurts R."/>
            <person name="Zhang Z."/>
            <person name="Limpens E."/>
            <person name="Saunders D.G."/>
            <person name="Mu D."/>
            <person name="Pang E."/>
            <person name="Cao H."/>
            <person name="Cha H."/>
            <person name="Lin T."/>
            <person name="Zhou Q."/>
            <person name="Shang Y."/>
            <person name="Li Y."/>
            <person name="Ivanov S."/>
            <person name="Sharma T."/>
            <person name="Velzen R.V."/>
            <person name="Ruijter N.D."/>
            <person name="Aanen D.K."/>
            <person name="Win J."/>
            <person name="Kamoun S."/>
            <person name="Bisseling T."/>
            <person name="Huang S."/>
        </authorList>
    </citation>
    <scope>NUCLEOTIDE SEQUENCE [LARGE SCALE GENOMIC DNA]</scope>
    <source>
        <strain evidence="5">DAOM197198w</strain>
    </source>
</reference>
<evidence type="ECO:0000256" key="3">
    <source>
        <dbReference type="PROSITE-ProRule" id="PRU00339"/>
    </source>
</evidence>
<accession>A0A015KA89</accession>
<feature type="repeat" description="TPR" evidence="3">
    <location>
        <begin position="33"/>
        <end position="66"/>
    </location>
</feature>
<dbReference type="AlphaFoldDB" id="A0A015KA89"/>
<dbReference type="PROSITE" id="PS50005">
    <property type="entry name" value="TPR"/>
    <property type="match status" value="3"/>
</dbReference>
<keyword evidence="5" id="KW-1185">Reference proteome</keyword>
<dbReference type="SMR" id="A0A015KA89"/>
<keyword evidence="1" id="KW-0677">Repeat</keyword>
<dbReference type="OrthoDB" id="2121326at2759"/>
<dbReference type="HOGENOM" id="CLU_514988_0_0_1"/>
<dbReference type="PANTHER" id="PTHR45831:SF2">
    <property type="entry name" value="LD24721P"/>
    <property type="match status" value="1"/>
</dbReference>
<gene>
    <name evidence="4" type="ORF">RirG_216700</name>
</gene>
<sequence length="543" mass="62486">MARQAGNDYFKEGRWKEAIDKYTEAINLDPNDHLAYTNRATTYSKMKNYTAAIRDCKKSIEIEPKHIKSYYRLANSLKMLFYYNESVEAYNTFLNIDPDNNLAKNERMQVRNNIFRENFEQIQPALRIKNWANCDIDPLSCKARLLAATLKFNKGNENGKNRNVKGLEEITEGIMIDERCIIMPNYLELAINTAFEQNKALSPTLSVHATILRYKQKLAQVGWDSIFPALSTNICTAFLIGYMNRYRADAQTIDQGIESIQRAIELASFARENFPGTIDGDTSINLILKNTFIRALKVHQMRLILVKYKMNSKMIDLFDKILQLAEEIINNCRENPISIEDSIPYCAYDRGHLDEAYGVIGSVYNERSKFSCEGLGVQERDSKFLSESVKNYENSLKYLPNDDPNFALFHYLIAAYKLMIGGHTLHEIKQHAQKAKECEKEVHPVFGDYVGDSFEKSIVFQSLEQLRRPYYIVSDDDYFLPKACQVSSNSKEEEQRFIQEYKDKTGGIEATKMDLSQAAARANAELLRNGYWFLNDVSKGDNN</sequence>
<dbReference type="Pfam" id="PF13181">
    <property type="entry name" value="TPR_8"/>
    <property type="match status" value="1"/>
</dbReference>
<dbReference type="SUPFAM" id="SSF48452">
    <property type="entry name" value="TPR-like"/>
    <property type="match status" value="1"/>
</dbReference>
<dbReference type="EMBL" id="JEMT01027740">
    <property type="protein sequence ID" value="EXX56396.1"/>
    <property type="molecule type" value="Genomic_DNA"/>
</dbReference>
<organism evidence="4 5">
    <name type="scientific">Rhizophagus irregularis (strain DAOM 197198w)</name>
    <name type="common">Glomus intraradices</name>
    <dbReference type="NCBI Taxonomy" id="1432141"/>
    <lineage>
        <taxon>Eukaryota</taxon>
        <taxon>Fungi</taxon>
        <taxon>Fungi incertae sedis</taxon>
        <taxon>Mucoromycota</taxon>
        <taxon>Glomeromycotina</taxon>
        <taxon>Glomeromycetes</taxon>
        <taxon>Glomerales</taxon>
        <taxon>Glomeraceae</taxon>
        <taxon>Rhizophagus</taxon>
    </lineage>
</organism>
<dbReference type="GO" id="GO:0060090">
    <property type="term" value="F:molecular adaptor activity"/>
    <property type="evidence" value="ECO:0007669"/>
    <property type="project" value="TreeGrafter"/>
</dbReference>
<dbReference type="PANTHER" id="PTHR45831">
    <property type="entry name" value="LD24721P"/>
    <property type="match status" value="1"/>
</dbReference>
<dbReference type="GO" id="GO:0072380">
    <property type="term" value="C:TRC complex"/>
    <property type="evidence" value="ECO:0007669"/>
    <property type="project" value="TreeGrafter"/>
</dbReference>
<evidence type="ECO:0000256" key="2">
    <source>
        <dbReference type="ARBA" id="ARBA00022803"/>
    </source>
</evidence>
<dbReference type="InterPro" id="IPR047150">
    <property type="entry name" value="SGT"/>
</dbReference>
<evidence type="ECO:0000256" key="1">
    <source>
        <dbReference type="ARBA" id="ARBA00022737"/>
    </source>
</evidence>
<keyword evidence="2 3" id="KW-0802">TPR repeat</keyword>